<keyword evidence="3" id="KW-0645">Protease</keyword>
<gene>
    <name evidence="3" type="ORF">BKP37_15860</name>
</gene>
<feature type="transmembrane region" description="Helical" evidence="1">
    <location>
        <begin position="194"/>
        <end position="215"/>
    </location>
</feature>
<comment type="caution">
    <text evidence="3">The sequence shown here is derived from an EMBL/GenBank/DDBJ whole genome shotgun (WGS) entry which is preliminary data.</text>
</comment>
<dbReference type="PANTHER" id="PTHR36435">
    <property type="entry name" value="SLR1288 PROTEIN"/>
    <property type="match status" value="1"/>
</dbReference>
<reference evidence="3 4" key="1">
    <citation type="submission" date="2016-10" db="EMBL/GenBank/DDBJ databases">
        <title>Draft genome sequences of four alkaliphilic bacteria belonging to the Anaerobacillus genus.</title>
        <authorList>
            <person name="Bassil N.M."/>
            <person name="Lloyd J.R."/>
        </authorList>
    </citation>
    <scope>NUCLEOTIDE SEQUENCE [LARGE SCALE GENOMIC DNA]</scope>
    <source>
        <strain evidence="3 4">DSM 18345</strain>
    </source>
</reference>
<feature type="transmembrane region" description="Helical" evidence="1">
    <location>
        <begin position="121"/>
        <end position="139"/>
    </location>
</feature>
<evidence type="ECO:0000313" key="3">
    <source>
        <dbReference type="EMBL" id="OIJ11350.1"/>
    </source>
</evidence>
<dbReference type="Pfam" id="PF02517">
    <property type="entry name" value="Rce1-like"/>
    <property type="match status" value="1"/>
</dbReference>
<keyword evidence="1" id="KW-1133">Transmembrane helix</keyword>
<dbReference type="RefSeq" id="WP_071310599.1">
    <property type="nucleotide sequence ID" value="NZ_MLQR01000040.1"/>
</dbReference>
<keyword evidence="1" id="KW-0472">Membrane</keyword>
<dbReference type="GO" id="GO:0080120">
    <property type="term" value="P:CAAX-box protein maturation"/>
    <property type="evidence" value="ECO:0007669"/>
    <property type="project" value="UniProtKB-ARBA"/>
</dbReference>
<sequence length="237" mass="26961">MTKRYWLVILTYILMQLSAFIGVPILMLMGMDERQIPGIWTLFSFSLGFVLILLLLRQDMTERHLTRNRSSKSEAIVWSIAGIFMAFIAQYIAVLIEIGVFGIEPGSENTEMIVELAKATPALIIVVAVIGPILEEIIFRMIIFGTLYKRYNFWIAAIISSVIFAAVHLDFEHLLVYTSMGIVFAFLYVKTKRIIVPIMAHVALNSFVMLVQVVFGDRLVELQRKLEEMQGFIGGLY</sequence>
<feature type="transmembrane region" description="Helical" evidence="1">
    <location>
        <begin position="76"/>
        <end position="101"/>
    </location>
</feature>
<keyword evidence="3" id="KW-0378">Hydrolase</keyword>
<protein>
    <submittedName>
        <fullName evidence="3">CAAX protease family protein</fullName>
    </submittedName>
</protein>
<dbReference type="Proteomes" id="UP000179524">
    <property type="component" value="Unassembled WGS sequence"/>
</dbReference>
<feature type="domain" description="CAAX prenyl protease 2/Lysostaphin resistance protein A-like" evidence="2">
    <location>
        <begin position="121"/>
        <end position="206"/>
    </location>
</feature>
<dbReference type="InterPro" id="IPR003675">
    <property type="entry name" value="Rce1/LyrA-like_dom"/>
</dbReference>
<evidence type="ECO:0000313" key="4">
    <source>
        <dbReference type="Proteomes" id="UP000179524"/>
    </source>
</evidence>
<evidence type="ECO:0000259" key="2">
    <source>
        <dbReference type="Pfam" id="PF02517"/>
    </source>
</evidence>
<dbReference type="OrthoDB" id="2194912at2"/>
<feature type="transmembrane region" description="Helical" evidence="1">
    <location>
        <begin position="151"/>
        <end position="168"/>
    </location>
</feature>
<name>A0A1S2LGI4_9BACI</name>
<evidence type="ECO:0000256" key="1">
    <source>
        <dbReference type="SAM" id="Phobius"/>
    </source>
</evidence>
<feature type="transmembrane region" description="Helical" evidence="1">
    <location>
        <begin position="7"/>
        <end position="31"/>
    </location>
</feature>
<dbReference type="InterPro" id="IPR052710">
    <property type="entry name" value="CAAX_protease"/>
</dbReference>
<accession>A0A1S2LGI4</accession>
<dbReference type="GO" id="GO:0006508">
    <property type="term" value="P:proteolysis"/>
    <property type="evidence" value="ECO:0007669"/>
    <property type="project" value="UniProtKB-KW"/>
</dbReference>
<dbReference type="AlphaFoldDB" id="A0A1S2LGI4"/>
<dbReference type="EMBL" id="MLQR01000040">
    <property type="protein sequence ID" value="OIJ11350.1"/>
    <property type="molecule type" value="Genomic_DNA"/>
</dbReference>
<dbReference type="GO" id="GO:0004175">
    <property type="term" value="F:endopeptidase activity"/>
    <property type="evidence" value="ECO:0007669"/>
    <property type="project" value="UniProtKB-ARBA"/>
</dbReference>
<keyword evidence="1" id="KW-0812">Transmembrane</keyword>
<keyword evidence="4" id="KW-1185">Reference proteome</keyword>
<feature type="transmembrane region" description="Helical" evidence="1">
    <location>
        <begin position="37"/>
        <end position="56"/>
    </location>
</feature>
<feature type="transmembrane region" description="Helical" evidence="1">
    <location>
        <begin position="174"/>
        <end position="189"/>
    </location>
</feature>
<dbReference type="PANTHER" id="PTHR36435:SF6">
    <property type="entry name" value="ABORTIVE INFECTION PROTEIN"/>
    <property type="match status" value="1"/>
</dbReference>
<proteinExistence type="predicted"/>
<organism evidence="3 4">
    <name type="scientific">Anaerobacillus alkalilacustris</name>
    <dbReference type="NCBI Taxonomy" id="393763"/>
    <lineage>
        <taxon>Bacteria</taxon>
        <taxon>Bacillati</taxon>
        <taxon>Bacillota</taxon>
        <taxon>Bacilli</taxon>
        <taxon>Bacillales</taxon>
        <taxon>Bacillaceae</taxon>
        <taxon>Anaerobacillus</taxon>
    </lineage>
</organism>